<evidence type="ECO:0000259" key="3">
    <source>
        <dbReference type="PROSITE" id="PS50102"/>
    </source>
</evidence>
<dbReference type="GeneID" id="177260"/>
<keyword evidence="5" id="KW-1185">Reference proteome</keyword>
<dbReference type="InterPro" id="IPR012677">
    <property type="entry name" value="Nucleotide-bd_a/b_plait_sf"/>
</dbReference>
<evidence type="ECO:0000256" key="2">
    <source>
        <dbReference type="PROSITE-ProRule" id="PRU00176"/>
    </source>
</evidence>
<dbReference type="UCSC" id="T08B6.5">
    <property type="organism name" value="c. elegans"/>
</dbReference>
<dbReference type="RefSeq" id="NP_500666.2">
    <property type="nucleotide sequence ID" value="NM_068265.5"/>
</dbReference>
<name>O44530_CAEEL</name>
<dbReference type="AGR" id="WB:WBGene00020354"/>
<dbReference type="CTD" id="177260"/>
<dbReference type="PaxDb" id="6239-T08B6.5"/>
<keyword evidence="1 2" id="KW-0694">RNA-binding</keyword>
<dbReference type="PROSITE" id="PS50102">
    <property type="entry name" value="RRM"/>
    <property type="match status" value="1"/>
</dbReference>
<proteinExistence type="predicted"/>
<dbReference type="PIR" id="T15076">
    <property type="entry name" value="T15076"/>
</dbReference>
<dbReference type="InterPro" id="IPR035979">
    <property type="entry name" value="RBD_domain_sf"/>
</dbReference>
<dbReference type="GO" id="GO:0005634">
    <property type="term" value="C:nucleus"/>
    <property type="evidence" value="ECO:0000318"/>
    <property type="project" value="GO_Central"/>
</dbReference>
<dbReference type="Proteomes" id="UP000001940">
    <property type="component" value="Chromosome IV"/>
</dbReference>
<dbReference type="PANTHER" id="PTHR23236">
    <property type="entry name" value="EUKARYOTIC TRANSLATION INITIATION FACTOR 4B/4H"/>
    <property type="match status" value="1"/>
</dbReference>
<accession>O44530</accession>
<dbReference type="AlphaFoldDB" id="O44530"/>
<dbReference type="CDD" id="cd12306">
    <property type="entry name" value="RRM_II_PABPs"/>
    <property type="match status" value="1"/>
</dbReference>
<dbReference type="GO" id="GO:0008143">
    <property type="term" value="F:poly(A) binding"/>
    <property type="evidence" value="ECO:0000318"/>
    <property type="project" value="GO_Central"/>
</dbReference>
<protein>
    <submittedName>
        <fullName evidence="4">RRM domain-containing protein</fullName>
    </submittedName>
</protein>
<evidence type="ECO:0000313" key="5">
    <source>
        <dbReference type="Proteomes" id="UP000001940"/>
    </source>
</evidence>
<dbReference type="KEGG" id="cel:CELE_T08B6.5"/>
<dbReference type="SUPFAM" id="SSF54928">
    <property type="entry name" value="RNA-binding domain, RBD"/>
    <property type="match status" value="1"/>
</dbReference>
<dbReference type="Gene3D" id="3.30.70.330">
    <property type="match status" value="1"/>
</dbReference>
<dbReference type="WormBase" id="T08B6.5">
    <property type="protein sequence ID" value="CE33690"/>
    <property type="gene ID" value="WBGene00020354"/>
    <property type="gene designation" value="sgnh-1"/>
</dbReference>
<evidence type="ECO:0000313" key="4">
    <source>
        <dbReference type="EMBL" id="CCD73994.1"/>
    </source>
</evidence>
<dbReference type="InParanoid" id="O44530"/>
<evidence type="ECO:0000313" key="6">
    <source>
        <dbReference type="WormBase" id="T08B6.5"/>
    </source>
</evidence>
<organism evidence="4 5">
    <name type="scientific">Caenorhabditis elegans</name>
    <dbReference type="NCBI Taxonomy" id="6239"/>
    <lineage>
        <taxon>Eukaryota</taxon>
        <taxon>Metazoa</taxon>
        <taxon>Ecdysozoa</taxon>
        <taxon>Nematoda</taxon>
        <taxon>Chromadorea</taxon>
        <taxon>Rhabditida</taxon>
        <taxon>Rhabditina</taxon>
        <taxon>Rhabditomorpha</taxon>
        <taxon>Rhabditoidea</taxon>
        <taxon>Rhabditidae</taxon>
        <taxon>Peloderinae</taxon>
        <taxon>Caenorhabditis</taxon>
    </lineage>
</organism>
<dbReference type="Bgee" id="WBGene00020354">
    <property type="expression patterns" value="Expressed in embryo and 2 other cell types or tissues"/>
</dbReference>
<dbReference type="HOGENOM" id="CLU_012062_23_3_1"/>
<dbReference type="PANTHER" id="PTHR23236:SF23">
    <property type="entry name" value="RNA-BINDING PROTEIN EEED8.12-RELATED"/>
    <property type="match status" value="1"/>
</dbReference>
<dbReference type="OrthoDB" id="4726at2759"/>
<dbReference type="Pfam" id="PF00076">
    <property type="entry name" value="RRM_1"/>
    <property type="match status" value="1"/>
</dbReference>
<sequence length="177" mass="19753">MAPQRSNNSNEDFVTAEEMELLKQALSASKKYMAPTAEEQEKTDARSVYVGNVDWKSTVSEIEEHFAVCGKVARVTIPKDKFTGYQKNFAFVEFQKLESVQLALVLSGTMFRNRKIMVTLKRTNKPGMGRTATAQKPAHFAKSSHGKPGSHQGVTVVKYVYVNAPINGSRSKRFAPY</sequence>
<gene>
    <name evidence="4 6" type="primary">sgnh-1</name>
    <name evidence="4" type="ORF">CELE_T08B6.5</name>
    <name evidence="6" type="ORF">T08B6.5</name>
</gene>
<dbReference type="OMA" id="CCYVEFL"/>
<dbReference type="SMART" id="SM00360">
    <property type="entry name" value="RRM"/>
    <property type="match status" value="1"/>
</dbReference>
<dbReference type="SMR" id="O44530"/>
<feature type="domain" description="RRM" evidence="3">
    <location>
        <begin position="46"/>
        <end position="123"/>
    </location>
</feature>
<dbReference type="eggNOG" id="KOG4209">
    <property type="taxonomic scope" value="Eukaryota"/>
</dbReference>
<dbReference type="EMBL" id="BX284604">
    <property type="protein sequence ID" value="CCD73994.1"/>
    <property type="molecule type" value="Genomic_DNA"/>
</dbReference>
<dbReference type="STRING" id="6239.T08B6.5.1"/>
<evidence type="ECO:0000256" key="1">
    <source>
        <dbReference type="ARBA" id="ARBA00022884"/>
    </source>
</evidence>
<reference evidence="4 5" key="1">
    <citation type="journal article" date="1998" name="Science">
        <title>Genome sequence of the nematode C. elegans: a platform for investigating biology.</title>
        <authorList>
            <consortium name="The C. elegans sequencing consortium"/>
            <person name="Sulson J.E."/>
            <person name="Waterston R."/>
        </authorList>
    </citation>
    <scope>NUCLEOTIDE SEQUENCE [LARGE SCALE GENOMIC DNA]</scope>
    <source>
        <strain evidence="4 5">Bristol N2</strain>
    </source>
</reference>
<dbReference type="FunCoup" id="O44530">
    <property type="interactions" value="160"/>
</dbReference>
<dbReference type="InterPro" id="IPR000504">
    <property type="entry name" value="RRM_dom"/>
</dbReference>
<dbReference type="PhylomeDB" id="O44530"/>